<accession>A0A9D2S718</accession>
<organism evidence="2 3">
    <name type="scientific">Candidatus Faecalibacterium faecipullorum</name>
    <dbReference type="NCBI Taxonomy" id="2838578"/>
    <lineage>
        <taxon>Bacteria</taxon>
        <taxon>Bacillati</taxon>
        <taxon>Bacillota</taxon>
        <taxon>Clostridia</taxon>
        <taxon>Eubacteriales</taxon>
        <taxon>Oscillospiraceae</taxon>
        <taxon>Faecalibacterium</taxon>
    </lineage>
</organism>
<evidence type="ECO:0000313" key="2">
    <source>
        <dbReference type="EMBL" id="HJB59007.1"/>
    </source>
</evidence>
<protein>
    <submittedName>
        <fullName evidence="2">Type II toxin-antitoxin system RelE/ParE family toxin</fullName>
    </submittedName>
</protein>
<evidence type="ECO:0000313" key="3">
    <source>
        <dbReference type="Proteomes" id="UP000824211"/>
    </source>
</evidence>
<dbReference type="Pfam" id="PF05016">
    <property type="entry name" value="ParE_toxin"/>
    <property type="match status" value="1"/>
</dbReference>
<dbReference type="Proteomes" id="UP000824211">
    <property type="component" value="Unassembled WGS sequence"/>
</dbReference>
<proteinExistence type="predicted"/>
<dbReference type="InterPro" id="IPR007712">
    <property type="entry name" value="RelE/ParE_toxin"/>
</dbReference>
<dbReference type="EMBL" id="DWXX01000087">
    <property type="protein sequence ID" value="HJB59007.1"/>
    <property type="molecule type" value="Genomic_DNA"/>
</dbReference>
<evidence type="ECO:0000256" key="1">
    <source>
        <dbReference type="ARBA" id="ARBA00022649"/>
    </source>
</evidence>
<comment type="caution">
    <text evidence="2">The sequence shown here is derived from an EMBL/GenBank/DDBJ whole genome shotgun (WGS) entry which is preliminary data.</text>
</comment>
<sequence length="102" mass="12194">MKVEWSYEAQCEFNDFLNYYKVNAGLPYAQKFSKMIRDEVRKLAQFPEMGVLREDTILGKHGFRALFIRQYACIYKIEEDTVFVYHLADARRNYLYNIFGLA</sequence>
<gene>
    <name evidence="2" type="ORF">H9771_05025</name>
</gene>
<reference evidence="2" key="1">
    <citation type="journal article" date="2021" name="PeerJ">
        <title>Extensive microbial diversity within the chicken gut microbiome revealed by metagenomics and culture.</title>
        <authorList>
            <person name="Gilroy R."/>
            <person name="Ravi A."/>
            <person name="Getino M."/>
            <person name="Pursley I."/>
            <person name="Horton D.L."/>
            <person name="Alikhan N.F."/>
            <person name="Baker D."/>
            <person name="Gharbi K."/>
            <person name="Hall N."/>
            <person name="Watson M."/>
            <person name="Adriaenssens E.M."/>
            <person name="Foster-Nyarko E."/>
            <person name="Jarju S."/>
            <person name="Secka A."/>
            <person name="Antonio M."/>
            <person name="Oren A."/>
            <person name="Chaudhuri R.R."/>
            <person name="La Ragione R."/>
            <person name="Hildebrand F."/>
            <person name="Pallen M.J."/>
        </authorList>
    </citation>
    <scope>NUCLEOTIDE SEQUENCE</scope>
    <source>
        <strain evidence="2">ChiHjej9B8-13557</strain>
    </source>
</reference>
<dbReference type="InterPro" id="IPR035093">
    <property type="entry name" value="RelE/ParE_toxin_dom_sf"/>
</dbReference>
<dbReference type="Gene3D" id="3.30.2310.20">
    <property type="entry name" value="RelE-like"/>
    <property type="match status" value="1"/>
</dbReference>
<name>A0A9D2S718_9FIRM</name>
<dbReference type="AlphaFoldDB" id="A0A9D2S718"/>
<reference evidence="2" key="2">
    <citation type="submission" date="2021-04" db="EMBL/GenBank/DDBJ databases">
        <authorList>
            <person name="Gilroy R."/>
        </authorList>
    </citation>
    <scope>NUCLEOTIDE SEQUENCE</scope>
    <source>
        <strain evidence="2">ChiHjej9B8-13557</strain>
    </source>
</reference>
<keyword evidence="1" id="KW-1277">Toxin-antitoxin system</keyword>